<dbReference type="EMBL" id="CAICTM010000216">
    <property type="protein sequence ID" value="CAB9505059.1"/>
    <property type="molecule type" value="Genomic_DNA"/>
</dbReference>
<evidence type="ECO:0000313" key="6">
    <source>
        <dbReference type="Proteomes" id="UP001153069"/>
    </source>
</evidence>
<dbReference type="PANTHER" id="PTHR28620:SF1">
    <property type="entry name" value="CENP-V_GFA DOMAIN-CONTAINING PROTEIN"/>
    <property type="match status" value="1"/>
</dbReference>
<dbReference type="InterPro" id="IPR052355">
    <property type="entry name" value="CENP-V-like"/>
</dbReference>
<evidence type="ECO:0000256" key="3">
    <source>
        <dbReference type="ARBA" id="ARBA00022833"/>
    </source>
</evidence>
<comment type="caution">
    <text evidence="5">The sequence shown here is derived from an EMBL/GenBank/DDBJ whole genome shotgun (WGS) entry which is preliminary data.</text>
</comment>
<dbReference type="Pfam" id="PF04828">
    <property type="entry name" value="GFA"/>
    <property type="match status" value="1"/>
</dbReference>
<organism evidence="5 6">
    <name type="scientific">Seminavis robusta</name>
    <dbReference type="NCBI Taxonomy" id="568900"/>
    <lineage>
        <taxon>Eukaryota</taxon>
        <taxon>Sar</taxon>
        <taxon>Stramenopiles</taxon>
        <taxon>Ochrophyta</taxon>
        <taxon>Bacillariophyta</taxon>
        <taxon>Bacillariophyceae</taxon>
        <taxon>Bacillariophycidae</taxon>
        <taxon>Naviculales</taxon>
        <taxon>Naviculaceae</taxon>
        <taxon>Seminavis</taxon>
    </lineage>
</organism>
<keyword evidence="2" id="KW-0479">Metal-binding</keyword>
<keyword evidence="3" id="KW-0862">Zinc</keyword>
<dbReference type="PROSITE" id="PS51891">
    <property type="entry name" value="CENP_V_GFA"/>
    <property type="match status" value="1"/>
</dbReference>
<dbReference type="AlphaFoldDB" id="A0A9N8DM38"/>
<accession>A0A9N8DM38</accession>
<gene>
    <name evidence="5" type="ORF">SEMRO_217_G089840.1</name>
</gene>
<protein>
    <submittedName>
        <fullName evidence="5">Centromere protein V</fullName>
    </submittedName>
</protein>
<evidence type="ECO:0000313" key="5">
    <source>
        <dbReference type="EMBL" id="CAB9505059.1"/>
    </source>
</evidence>
<dbReference type="InterPro" id="IPR011057">
    <property type="entry name" value="Mss4-like_sf"/>
</dbReference>
<dbReference type="PANTHER" id="PTHR28620">
    <property type="entry name" value="CENTROMERE PROTEIN V"/>
    <property type="match status" value="1"/>
</dbReference>
<evidence type="ECO:0000256" key="2">
    <source>
        <dbReference type="ARBA" id="ARBA00022723"/>
    </source>
</evidence>
<dbReference type="Proteomes" id="UP001153069">
    <property type="component" value="Unassembled WGS sequence"/>
</dbReference>
<dbReference type="Gene3D" id="2.170.150.70">
    <property type="match status" value="1"/>
</dbReference>
<comment type="similarity">
    <text evidence="1">Belongs to the Gfa family.</text>
</comment>
<dbReference type="GO" id="GO:0016846">
    <property type="term" value="F:carbon-sulfur lyase activity"/>
    <property type="evidence" value="ECO:0007669"/>
    <property type="project" value="InterPro"/>
</dbReference>
<dbReference type="OrthoDB" id="2993351at2759"/>
<dbReference type="GO" id="GO:0046872">
    <property type="term" value="F:metal ion binding"/>
    <property type="evidence" value="ECO:0007669"/>
    <property type="project" value="UniProtKB-KW"/>
</dbReference>
<reference evidence="5" key="1">
    <citation type="submission" date="2020-06" db="EMBL/GenBank/DDBJ databases">
        <authorList>
            <consortium name="Plant Systems Biology data submission"/>
        </authorList>
    </citation>
    <scope>NUCLEOTIDE SEQUENCE</scope>
    <source>
        <strain evidence="5">D6</strain>
    </source>
</reference>
<sequence length="143" mass="16363">MSEDLVEYPVRCHCGAVSGRFKYKPGKVIAWDCNCSDCNMRKNTHVVVPEHNFWLTMDCPLEEATILYLWGTKTAIRRFCKTCGVLPWYRPRSNPDGVAITMHCVDWTDGGTREAPELEIKTFDGVNWEETIKSSSIKQESKV</sequence>
<name>A0A9N8DM38_9STRA</name>
<evidence type="ECO:0000259" key="4">
    <source>
        <dbReference type="PROSITE" id="PS51891"/>
    </source>
</evidence>
<dbReference type="InterPro" id="IPR006913">
    <property type="entry name" value="CENP-V/GFA"/>
</dbReference>
<feature type="domain" description="CENP-V/GFA" evidence="4">
    <location>
        <begin position="8"/>
        <end position="129"/>
    </location>
</feature>
<evidence type="ECO:0000256" key="1">
    <source>
        <dbReference type="ARBA" id="ARBA00005495"/>
    </source>
</evidence>
<proteinExistence type="inferred from homology"/>
<dbReference type="SUPFAM" id="SSF51316">
    <property type="entry name" value="Mss4-like"/>
    <property type="match status" value="1"/>
</dbReference>
<keyword evidence="6" id="KW-1185">Reference proteome</keyword>